<dbReference type="SUPFAM" id="SSF64484">
    <property type="entry name" value="beta and beta-prime subunits of DNA dependent RNA-polymerase"/>
    <property type="match status" value="1"/>
</dbReference>
<dbReference type="InterPro" id="IPR010243">
    <property type="entry name" value="RNA_pol_bsu_bac"/>
</dbReference>
<dbReference type="InterPro" id="IPR042107">
    <property type="entry name" value="DNA-dir_RNA_pol_bsu_ext_1_sf"/>
</dbReference>
<feature type="domain" description="RNA polymerase beta subunit protrusion" evidence="12">
    <location>
        <begin position="24"/>
        <end position="459"/>
    </location>
</feature>
<evidence type="ECO:0000313" key="16">
    <source>
        <dbReference type="Proteomes" id="UP000077177"/>
    </source>
</evidence>
<dbReference type="InterPro" id="IPR007642">
    <property type="entry name" value="RNA_pol_Rpb2_2"/>
</dbReference>
<comment type="similarity">
    <text evidence="6 7">Belongs to the RNA polymerase beta chain family.</text>
</comment>
<evidence type="ECO:0000259" key="11">
    <source>
        <dbReference type="Pfam" id="PF04561"/>
    </source>
</evidence>
<feature type="domain" description="RNA polymerase Rpb2" evidence="13">
    <location>
        <begin position="473"/>
        <end position="541"/>
    </location>
</feature>
<dbReference type="Pfam" id="PF10385">
    <property type="entry name" value="RNA_pol_Rpb2_45"/>
    <property type="match status" value="1"/>
</dbReference>
<evidence type="ECO:0000256" key="7">
    <source>
        <dbReference type="RuleBase" id="RU000434"/>
    </source>
</evidence>
<dbReference type="EMBL" id="CP011390">
    <property type="protein sequence ID" value="ANE52805.1"/>
    <property type="molecule type" value="Genomic_DNA"/>
</dbReference>
<dbReference type="Pfam" id="PF04563">
    <property type="entry name" value="RNA_pol_Rpb2_1"/>
    <property type="match status" value="1"/>
</dbReference>
<evidence type="ECO:0000259" key="10">
    <source>
        <dbReference type="Pfam" id="PF04560"/>
    </source>
</evidence>
<dbReference type="GO" id="GO:0003677">
    <property type="term" value="F:DNA binding"/>
    <property type="evidence" value="ECO:0007669"/>
    <property type="project" value="UniProtKB-UniRule"/>
</dbReference>
<evidence type="ECO:0000313" key="15">
    <source>
        <dbReference type="EMBL" id="ANE52805.1"/>
    </source>
</evidence>
<dbReference type="Gene3D" id="3.90.1800.10">
    <property type="entry name" value="RNA polymerase alpha subunit dimerisation domain"/>
    <property type="match status" value="1"/>
</dbReference>
<evidence type="ECO:0000259" key="13">
    <source>
        <dbReference type="Pfam" id="PF04565"/>
    </source>
</evidence>
<evidence type="ECO:0000256" key="4">
    <source>
        <dbReference type="ARBA" id="ARBA00023163"/>
    </source>
</evidence>
<dbReference type="InterPro" id="IPR037033">
    <property type="entry name" value="DNA-dir_RNAP_su2_hyb_sf"/>
</dbReference>
<dbReference type="InterPro" id="IPR037034">
    <property type="entry name" value="RNA_pol_Rpb2_2_sf"/>
</dbReference>
<feature type="domain" description="RNA polymerase Rpb2" evidence="11">
    <location>
        <begin position="304"/>
        <end position="414"/>
    </location>
</feature>
<feature type="domain" description="DNA-directed RNA polymerase beta subunit external 1" evidence="14">
    <location>
        <begin position="551"/>
        <end position="617"/>
    </location>
</feature>
<dbReference type="KEGG" id="fla:SY85_22350"/>
<organism evidence="15 16">
    <name type="scientific">Flavisolibacter tropicus</name>
    <dbReference type="NCBI Taxonomy" id="1492898"/>
    <lineage>
        <taxon>Bacteria</taxon>
        <taxon>Pseudomonadati</taxon>
        <taxon>Bacteroidota</taxon>
        <taxon>Chitinophagia</taxon>
        <taxon>Chitinophagales</taxon>
        <taxon>Chitinophagaceae</taxon>
        <taxon>Flavisolibacter</taxon>
    </lineage>
</organism>
<evidence type="ECO:0000256" key="8">
    <source>
        <dbReference type="RuleBase" id="RU363031"/>
    </source>
</evidence>
<dbReference type="STRING" id="1492898.SY85_22350"/>
<dbReference type="Gene3D" id="3.90.1110.10">
    <property type="entry name" value="RNA polymerase Rpb2, domain 2"/>
    <property type="match status" value="1"/>
</dbReference>
<dbReference type="PROSITE" id="PS01166">
    <property type="entry name" value="RNA_POL_BETA"/>
    <property type="match status" value="1"/>
</dbReference>
<feature type="domain" description="RNA polymerase Rpb2" evidence="11">
    <location>
        <begin position="149"/>
        <end position="219"/>
    </location>
</feature>
<dbReference type="Pfam" id="PF04560">
    <property type="entry name" value="RNA_pol_Rpb2_7"/>
    <property type="match status" value="1"/>
</dbReference>
<keyword evidence="1 6" id="KW-0240">DNA-directed RNA polymerase</keyword>
<dbReference type="Pfam" id="PF00562">
    <property type="entry name" value="RNA_pol_Rpb2_6"/>
    <property type="match status" value="1"/>
</dbReference>
<dbReference type="PATRIC" id="fig|1492898.3.peg.4846"/>
<evidence type="ECO:0000256" key="5">
    <source>
        <dbReference type="ARBA" id="ARBA00048552"/>
    </source>
</evidence>
<dbReference type="GO" id="GO:0032549">
    <property type="term" value="F:ribonucleoside binding"/>
    <property type="evidence" value="ECO:0007669"/>
    <property type="project" value="InterPro"/>
</dbReference>
<dbReference type="OrthoDB" id="9803954at2"/>
<name>A0A172U0C7_9BACT</name>
<evidence type="ECO:0000256" key="1">
    <source>
        <dbReference type="ARBA" id="ARBA00022478"/>
    </source>
</evidence>
<dbReference type="InterPro" id="IPR007121">
    <property type="entry name" value="RNA_pol_bsu_CS"/>
</dbReference>
<keyword evidence="16" id="KW-1185">Reference proteome</keyword>
<dbReference type="InterPro" id="IPR015712">
    <property type="entry name" value="DNA-dir_RNA_pol_su2"/>
</dbReference>
<comment type="subunit">
    <text evidence="6 8">The RNAP catalytic core consists of 2 alpha, 1 beta, 1 beta' and 1 omega subunit. When a sigma factor is associated with the core the holoenzyme is formed, which can initiate transcription.</text>
</comment>
<accession>A0A172U0C7</accession>
<evidence type="ECO:0000256" key="6">
    <source>
        <dbReference type="HAMAP-Rule" id="MF_01321"/>
    </source>
</evidence>
<dbReference type="InterPro" id="IPR007644">
    <property type="entry name" value="RNA_pol_bsu_protrusion"/>
</dbReference>
<proteinExistence type="inferred from homology"/>
<feature type="domain" description="DNA-directed RNA polymerase subunit 2 hybrid-binding" evidence="9">
    <location>
        <begin position="681"/>
        <end position="1191"/>
    </location>
</feature>
<dbReference type="AlphaFoldDB" id="A0A172U0C7"/>
<gene>
    <name evidence="6 15" type="primary">rpoB</name>
    <name evidence="15" type="ORF">SY85_22350</name>
</gene>
<dbReference type="Proteomes" id="UP000077177">
    <property type="component" value="Chromosome"/>
</dbReference>
<evidence type="ECO:0000256" key="2">
    <source>
        <dbReference type="ARBA" id="ARBA00022679"/>
    </source>
</evidence>
<dbReference type="EC" id="2.7.7.6" evidence="6 8"/>
<dbReference type="Pfam" id="PF04561">
    <property type="entry name" value="RNA_pol_Rpb2_2"/>
    <property type="match status" value="2"/>
</dbReference>
<dbReference type="InterPro" id="IPR014724">
    <property type="entry name" value="RNA_pol_RPB2_OB-fold"/>
</dbReference>
<evidence type="ECO:0000259" key="12">
    <source>
        <dbReference type="Pfam" id="PF04563"/>
    </source>
</evidence>
<comment type="catalytic activity">
    <reaction evidence="5 6 8">
        <text>RNA(n) + a ribonucleoside 5'-triphosphate = RNA(n+1) + diphosphate</text>
        <dbReference type="Rhea" id="RHEA:21248"/>
        <dbReference type="Rhea" id="RHEA-COMP:14527"/>
        <dbReference type="Rhea" id="RHEA-COMP:17342"/>
        <dbReference type="ChEBI" id="CHEBI:33019"/>
        <dbReference type="ChEBI" id="CHEBI:61557"/>
        <dbReference type="ChEBI" id="CHEBI:140395"/>
        <dbReference type="EC" id="2.7.7.6"/>
    </reaction>
</comment>
<evidence type="ECO:0000259" key="14">
    <source>
        <dbReference type="Pfam" id="PF10385"/>
    </source>
</evidence>
<evidence type="ECO:0000259" key="9">
    <source>
        <dbReference type="Pfam" id="PF00562"/>
    </source>
</evidence>
<feature type="domain" description="RNA polymerase Rpb2" evidence="10">
    <location>
        <begin position="1193"/>
        <end position="1267"/>
    </location>
</feature>
<dbReference type="Gene3D" id="2.40.270.10">
    <property type="entry name" value="DNA-directed RNA polymerase, subunit 2, domain 6"/>
    <property type="match status" value="2"/>
</dbReference>
<comment type="function">
    <text evidence="6 8">DNA-dependent RNA polymerase catalyzes the transcription of DNA into RNA using the four ribonucleoside triphosphates as substrates.</text>
</comment>
<dbReference type="InterPro" id="IPR007641">
    <property type="entry name" value="RNA_pol_Rpb2_7"/>
</dbReference>
<evidence type="ECO:0000256" key="3">
    <source>
        <dbReference type="ARBA" id="ARBA00022695"/>
    </source>
</evidence>
<dbReference type="Gene3D" id="3.90.1100.10">
    <property type="match status" value="1"/>
</dbReference>
<dbReference type="InterPro" id="IPR019462">
    <property type="entry name" value="DNA-dir_RNA_pol_bsu_external_1"/>
</dbReference>
<reference evidence="15 16" key="2">
    <citation type="journal article" date="2016" name="Int. J. Syst. Evol. Microbiol.">
        <title>Flavisolibacter tropicus sp. nov., isolated from tropical soil.</title>
        <authorList>
            <person name="Lee J.J."/>
            <person name="Kang M.S."/>
            <person name="Kim G.S."/>
            <person name="Lee C.S."/>
            <person name="Lim S."/>
            <person name="Lee J."/>
            <person name="Roh S.H."/>
            <person name="Kang H."/>
            <person name="Ha J.M."/>
            <person name="Bae S."/>
            <person name="Jung H.Y."/>
            <person name="Kim M.K."/>
        </authorList>
    </citation>
    <scope>NUCLEOTIDE SEQUENCE [LARGE SCALE GENOMIC DNA]</scope>
    <source>
        <strain evidence="15 16">LCS9</strain>
    </source>
</reference>
<sequence length="1268" mass="142365">MSATTMNQRINFGKIGNIADTPDLLAVQIQSFKEFFQLETTPDKRNIEGLFRVFKENFPITDTRNIFVLEFLDYFIDPPRYTIEECMERGLTYAVPLKAKLRLSCNDEEHIDFQTIVQDVFLGNIPYMTPRGTFVINGAERVVVSQLHRSPGVFFGQSVHPNGTKIYSARVIPFKGAWMEFATDINNVMYAYIDRKKKFPVTTLLRSIGYETDKDILELFGMADEVKGDKKSLQKFEGRRLAARVLRSWVEDFVDEDTGEVVSIERNEVILDRDQILDAEAIDTISEMDIKSIFVQKEDVGGDYAIIYNTLNKDTSNSELEAVQVIYRQLRGADAPDNETARGIIDKLFFSDKRYDLGEVGRYKINRKLGLHSPVEQKTLTKEDIIEIIKYLVRLTNGKAEIDDIDHLSNRRVRTVGEQLYAQFGVGLARMARTIRERMNVRDNEVFTPVDLINARTLSSVINSFFGTSQLSQFLDQTNPLSEITHKRRISALGPGGLSRERAGFEVRDVHYSHYGRLCTIETPEGPNIGLISTLCVHAKINEMGFIETPYRKVDNGKVNMKQLTFLSAEEEDTAKIAQANVPVDEKGNFVEDRIVSRETGDFPILDKNEVEYMDVAPNQIVGLSASLIPFLEHDDANRALMGSNMQRQAVPLLRPDVPVVGTGLEAKAARDARIQIHSEGEGVVEFVDANEIHVRYNRNDEQRLVSFEDDLKVYRLTKFIKTNQETSINLKPAVKKGQKVVEGDFLTEGYATRNGELALGKNLKVAFMPWKGYNFEDAIVISERVVKEDMFTSVHISEYELEVRDTKLGEEELTPDIPNVSEEATKDLDENGIIRIGAQIKEGDILIGKITPKGESDPTPEEKLLRAIFGDKAGDAKDASLKAPNGVEGVVIGKKLFQRAKKDKNAKVREKAAIEKLEKVHEKNVSDLMEVLLDKLLTLLKDKASAGVSNNFGEVLIGKGSKFTQKNLSGIDYMNVNPLGWSGDAKIDDQINILLHNYSIKYNEELGRYKREKFNISIGDELPAGVLKLAKVYIAVKRKLKVGDKMAGRHGNKGIVAKIVRAEDMPFLEDGTPVDIVLNPLGVPSRMNLGQIYETVLGWAGMELSTKFETPIFDGASTDDIAKFCEQAGIPMFGHTYLYDGETGERFHQKATVGVIYVIKLHHMVDDKMHARSIGPYSLITQQPLGGKAQFGGQRFGEMEVWALEAYGASNILQELLTIKSDDIIGRAKTYEAIVKGENIPRAGVPESFNVLVHELRGLGLDLKFHD</sequence>
<dbReference type="NCBIfam" id="NF001616">
    <property type="entry name" value="PRK00405.1"/>
    <property type="match status" value="1"/>
</dbReference>
<dbReference type="HAMAP" id="MF_01321">
    <property type="entry name" value="RNApol_bact_RpoB"/>
    <property type="match status" value="1"/>
</dbReference>
<keyword evidence="2 6" id="KW-0808">Transferase</keyword>
<dbReference type="CDD" id="cd00653">
    <property type="entry name" value="RNA_pol_B_RPB2"/>
    <property type="match status" value="1"/>
</dbReference>
<dbReference type="InterPro" id="IPR007120">
    <property type="entry name" value="DNA-dir_RNAP_su2_dom"/>
</dbReference>
<dbReference type="Gene3D" id="2.30.150.10">
    <property type="entry name" value="DNA-directed RNA polymerase, beta subunit, external 1 domain"/>
    <property type="match status" value="1"/>
</dbReference>
<dbReference type="GO" id="GO:0006351">
    <property type="term" value="P:DNA-templated transcription"/>
    <property type="evidence" value="ECO:0007669"/>
    <property type="project" value="UniProtKB-UniRule"/>
</dbReference>
<dbReference type="RefSeq" id="WP_066407915.1">
    <property type="nucleotide sequence ID" value="NZ_CP011390.1"/>
</dbReference>
<dbReference type="InterPro" id="IPR007645">
    <property type="entry name" value="RNA_pol_Rpb2_3"/>
</dbReference>
<dbReference type="NCBIfam" id="TIGR02013">
    <property type="entry name" value="rpoB"/>
    <property type="match status" value="1"/>
</dbReference>
<dbReference type="Gene3D" id="2.40.50.150">
    <property type="match status" value="1"/>
</dbReference>
<protein>
    <recommendedName>
        <fullName evidence="6 8">DNA-directed RNA polymerase subunit beta</fullName>
        <shortName evidence="6">RNAP subunit beta</shortName>
        <ecNumber evidence="6 8">2.7.7.6</ecNumber>
    </recommendedName>
    <alternativeName>
        <fullName evidence="6">RNA polymerase subunit beta</fullName>
    </alternativeName>
    <alternativeName>
        <fullName evidence="6">Transcriptase subunit beta</fullName>
    </alternativeName>
</protein>
<dbReference type="Gene3D" id="2.40.50.100">
    <property type="match status" value="1"/>
</dbReference>
<keyword evidence="4 6" id="KW-0804">Transcription</keyword>
<reference evidence="16" key="1">
    <citation type="submission" date="2015-01" db="EMBL/GenBank/DDBJ databases">
        <title>Flavisolibacter sp./LCS9/ whole genome sequencing.</title>
        <authorList>
            <person name="Kim M.K."/>
            <person name="Srinivasan S."/>
            <person name="Lee J.-J."/>
        </authorList>
    </citation>
    <scope>NUCLEOTIDE SEQUENCE [LARGE SCALE GENOMIC DNA]</scope>
    <source>
        <strain evidence="16">LCS9</strain>
    </source>
</reference>
<dbReference type="GO" id="GO:0003899">
    <property type="term" value="F:DNA-directed RNA polymerase activity"/>
    <property type="evidence" value="ECO:0007669"/>
    <property type="project" value="UniProtKB-UniRule"/>
</dbReference>
<dbReference type="Pfam" id="PF04565">
    <property type="entry name" value="RNA_pol_Rpb2_3"/>
    <property type="match status" value="1"/>
</dbReference>
<keyword evidence="3 6" id="KW-0548">Nucleotidyltransferase</keyword>
<dbReference type="PANTHER" id="PTHR20856">
    <property type="entry name" value="DNA-DIRECTED RNA POLYMERASE I SUBUNIT 2"/>
    <property type="match status" value="1"/>
</dbReference>
<dbReference type="GO" id="GO:0000428">
    <property type="term" value="C:DNA-directed RNA polymerase complex"/>
    <property type="evidence" value="ECO:0007669"/>
    <property type="project" value="UniProtKB-KW"/>
</dbReference>